<evidence type="ECO:0000259" key="2">
    <source>
        <dbReference type="Pfam" id="PF03848"/>
    </source>
</evidence>
<name>A0AAD5UJR1_9FUNG</name>
<evidence type="ECO:0000313" key="4">
    <source>
        <dbReference type="Proteomes" id="UP001210925"/>
    </source>
</evidence>
<gene>
    <name evidence="3" type="ORF">HK103_001515</name>
</gene>
<keyword evidence="4" id="KW-1185">Reference proteome</keyword>
<organism evidence="3 4">
    <name type="scientific">Boothiomyces macroporosus</name>
    <dbReference type="NCBI Taxonomy" id="261099"/>
    <lineage>
        <taxon>Eukaryota</taxon>
        <taxon>Fungi</taxon>
        <taxon>Fungi incertae sedis</taxon>
        <taxon>Chytridiomycota</taxon>
        <taxon>Chytridiomycota incertae sedis</taxon>
        <taxon>Chytridiomycetes</taxon>
        <taxon>Rhizophydiales</taxon>
        <taxon>Terramycetaceae</taxon>
        <taxon>Boothiomyces</taxon>
    </lineage>
</organism>
<proteinExistence type="predicted"/>
<feature type="domain" description="Tellurite resistance methyltransferase TehB-like" evidence="2">
    <location>
        <begin position="9"/>
        <end position="131"/>
    </location>
</feature>
<dbReference type="EMBL" id="JADGKB010000014">
    <property type="protein sequence ID" value="KAJ3260005.1"/>
    <property type="molecule type" value="Genomic_DNA"/>
</dbReference>
<dbReference type="Pfam" id="PF03848">
    <property type="entry name" value="TehB"/>
    <property type="match status" value="1"/>
</dbReference>
<dbReference type="InterPro" id="IPR029063">
    <property type="entry name" value="SAM-dependent_MTases_sf"/>
</dbReference>
<sequence length="201" mass="22185">MANRWDERYNTKEFVFGTQPNDYLCQVVQHIKPGGKVLSLGEGEGRNAIHLAKLGFQVDCVDLSIEGVKKLNEWAKQEGLQDKVKAFVADLEAYEMKPGYDAIISIWCHMPSSVRVKVHAKVVKSLAIGGYFILEAYTPKNIGRGTGGPQDADRVLTADILPDELTGLKTVKMEELERDIHEGGGHNGMSSVIQYLGVKQA</sequence>
<evidence type="ECO:0000256" key="1">
    <source>
        <dbReference type="ARBA" id="ARBA00022679"/>
    </source>
</evidence>
<dbReference type="PANTHER" id="PTHR43861:SF3">
    <property type="entry name" value="PUTATIVE (AFU_ORTHOLOGUE AFUA_2G14390)-RELATED"/>
    <property type="match status" value="1"/>
</dbReference>
<comment type="caution">
    <text evidence="3">The sequence shown here is derived from an EMBL/GenBank/DDBJ whole genome shotgun (WGS) entry which is preliminary data.</text>
</comment>
<dbReference type="AlphaFoldDB" id="A0AAD5UJR1"/>
<protein>
    <recommendedName>
        <fullName evidence="2">Tellurite resistance methyltransferase TehB-like domain-containing protein</fullName>
    </recommendedName>
</protein>
<dbReference type="GO" id="GO:0016740">
    <property type="term" value="F:transferase activity"/>
    <property type="evidence" value="ECO:0007669"/>
    <property type="project" value="UniProtKB-KW"/>
</dbReference>
<reference evidence="3" key="1">
    <citation type="submission" date="2020-05" db="EMBL/GenBank/DDBJ databases">
        <title>Phylogenomic resolution of chytrid fungi.</title>
        <authorList>
            <person name="Stajich J.E."/>
            <person name="Amses K."/>
            <person name="Simmons R."/>
            <person name="Seto K."/>
            <person name="Myers J."/>
            <person name="Bonds A."/>
            <person name="Quandt C.A."/>
            <person name="Barry K."/>
            <person name="Liu P."/>
            <person name="Grigoriev I."/>
            <person name="Longcore J.E."/>
            <person name="James T.Y."/>
        </authorList>
    </citation>
    <scope>NUCLEOTIDE SEQUENCE</scope>
    <source>
        <strain evidence="3">PLAUS21</strain>
    </source>
</reference>
<dbReference type="SUPFAM" id="SSF53335">
    <property type="entry name" value="S-adenosyl-L-methionine-dependent methyltransferases"/>
    <property type="match status" value="1"/>
</dbReference>
<dbReference type="InterPro" id="IPR015985">
    <property type="entry name" value="TehB-like_dom"/>
</dbReference>
<evidence type="ECO:0000313" key="3">
    <source>
        <dbReference type="EMBL" id="KAJ3260005.1"/>
    </source>
</evidence>
<dbReference type="PANTHER" id="PTHR43861">
    <property type="entry name" value="TRANS-ACONITATE 2-METHYLTRANSFERASE-RELATED"/>
    <property type="match status" value="1"/>
</dbReference>
<dbReference type="CDD" id="cd02440">
    <property type="entry name" value="AdoMet_MTases"/>
    <property type="match status" value="1"/>
</dbReference>
<keyword evidence="1" id="KW-0808">Transferase</keyword>
<dbReference type="Gene3D" id="3.40.50.150">
    <property type="entry name" value="Vaccinia Virus protein VP39"/>
    <property type="match status" value="1"/>
</dbReference>
<dbReference type="Proteomes" id="UP001210925">
    <property type="component" value="Unassembled WGS sequence"/>
</dbReference>
<accession>A0AAD5UJR1</accession>